<keyword evidence="4" id="KW-1185">Reference proteome</keyword>
<feature type="compositionally biased region" description="Basic residues" evidence="1">
    <location>
        <begin position="249"/>
        <end position="258"/>
    </location>
</feature>
<dbReference type="PANTHER" id="PTHR35499">
    <property type="entry name" value="OS05G0128300 PROTEIN"/>
    <property type="match status" value="1"/>
</dbReference>
<feature type="region of interest" description="Disordered" evidence="1">
    <location>
        <begin position="150"/>
        <end position="188"/>
    </location>
</feature>
<reference evidence="4" key="1">
    <citation type="submission" date="2016-06" db="EMBL/GenBank/DDBJ databases">
        <title>Parallel loss of symbiosis genes in relatives of nitrogen-fixing non-legume Parasponia.</title>
        <authorList>
            <person name="Van Velzen R."/>
            <person name="Holmer R."/>
            <person name="Bu F."/>
            <person name="Rutten L."/>
            <person name="Van Zeijl A."/>
            <person name="Liu W."/>
            <person name="Santuari L."/>
            <person name="Cao Q."/>
            <person name="Sharma T."/>
            <person name="Shen D."/>
            <person name="Roswanjaya Y."/>
            <person name="Wardhani T."/>
            <person name="Kalhor M.S."/>
            <person name="Jansen J."/>
            <person name="Van den Hoogen J."/>
            <person name="Gungor B."/>
            <person name="Hartog M."/>
            <person name="Hontelez J."/>
            <person name="Verver J."/>
            <person name="Yang W.-C."/>
            <person name="Schijlen E."/>
            <person name="Repin R."/>
            <person name="Schilthuizen M."/>
            <person name="Schranz E."/>
            <person name="Heidstra R."/>
            <person name="Miyata K."/>
            <person name="Fedorova E."/>
            <person name="Kohlen W."/>
            <person name="Bisseling T."/>
            <person name="Smit S."/>
            <person name="Geurts R."/>
        </authorList>
    </citation>
    <scope>NUCLEOTIDE SEQUENCE [LARGE SCALE GENOMIC DNA]</scope>
    <source>
        <strain evidence="4">cv. RG33-2</strain>
    </source>
</reference>
<feature type="compositionally biased region" description="Basic and acidic residues" evidence="1">
    <location>
        <begin position="238"/>
        <end position="248"/>
    </location>
</feature>
<protein>
    <submittedName>
        <fullName evidence="3">ALC-interacting protein</fullName>
    </submittedName>
</protein>
<dbReference type="EMBL" id="JXTC01000068">
    <property type="protein sequence ID" value="PON92224.1"/>
    <property type="molecule type" value="Genomic_DNA"/>
</dbReference>
<name>A0A2P5F360_TREOI</name>
<evidence type="ECO:0000313" key="3">
    <source>
        <dbReference type="EMBL" id="PON92224.1"/>
    </source>
</evidence>
<evidence type="ECO:0000259" key="2">
    <source>
        <dbReference type="Pfam" id="PF14383"/>
    </source>
</evidence>
<comment type="caution">
    <text evidence="3">The sequence shown here is derived from an EMBL/GenBank/DDBJ whole genome shotgun (WGS) entry which is preliminary data.</text>
</comment>
<dbReference type="AlphaFoldDB" id="A0A2P5F360"/>
<evidence type="ECO:0000256" key="1">
    <source>
        <dbReference type="SAM" id="MobiDB-lite"/>
    </source>
</evidence>
<dbReference type="FunCoup" id="A0A2P5F360">
    <property type="interactions" value="46"/>
</dbReference>
<feature type="region of interest" description="Disordered" evidence="1">
    <location>
        <begin position="238"/>
        <end position="266"/>
    </location>
</feature>
<organism evidence="3 4">
    <name type="scientific">Trema orientale</name>
    <name type="common">Charcoal tree</name>
    <name type="synonym">Celtis orientalis</name>
    <dbReference type="NCBI Taxonomy" id="63057"/>
    <lineage>
        <taxon>Eukaryota</taxon>
        <taxon>Viridiplantae</taxon>
        <taxon>Streptophyta</taxon>
        <taxon>Embryophyta</taxon>
        <taxon>Tracheophyta</taxon>
        <taxon>Spermatophyta</taxon>
        <taxon>Magnoliopsida</taxon>
        <taxon>eudicotyledons</taxon>
        <taxon>Gunneridae</taxon>
        <taxon>Pentapetalae</taxon>
        <taxon>rosids</taxon>
        <taxon>fabids</taxon>
        <taxon>Rosales</taxon>
        <taxon>Cannabaceae</taxon>
        <taxon>Trema</taxon>
    </lineage>
</organism>
<feature type="compositionally biased region" description="Basic and acidic residues" evidence="1">
    <location>
        <begin position="150"/>
        <end position="173"/>
    </location>
</feature>
<accession>A0A2P5F360</accession>
<evidence type="ECO:0000313" key="4">
    <source>
        <dbReference type="Proteomes" id="UP000237000"/>
    </source>
</evidence>
<sequence>MAKSEATNSGCFSGILRRMLCSGSVPTHPSDHIMDLDPTQLNPNPDKEPLKKHEIQAQPGPGVVARLMGLDSLPADTNWVPSGRSRDSFSRSRSVNFADYMLKFDMTEPHQHRRVRTSVSFREVPVSFEPPDQDFVVVYLDNVDEYSKETTKSEKGFVKGKQGKKEKVKRDIQSSRMKNKKENERTNNKISKLKNEPRRRILPQTPKNCKQNGAKVLGSVLPCKTNFQGVNLKTLKPENRKKVPENLTKKRKNHHASKKIPPAENNPENLIPVSVLDEVYDLLVQHDALFSDNDNLRPINSVERKDYDKIEQRDLAADYIKLAEQLRRLTEEDLSESYWSISNSSTSSKNKKLNFECYEEICMDFEQPILDLLLHEVIIELAEIS</sequence>
<dbReference type="Pfam" id="PF14383">
    <property type="entry name" value="VARLMGL"/>
    <property type="match status" value="1"/>
</dbReference>
<gene>
    <name evidence="3" type="ORF">TorRG33x02_120430</name>
</gene>
<feature type="domain" description="DUF3741" evidence="2">
    <location>
        <begin position="61"/>
        <end position="76"/>
    </location>
</feature>
<dbReference type="PANTHER" id="PTHR35499:SF4">
    <property type="entry name" value="ALC-INTERACTING PROTEIN 1"/>
    <property type="match status" value="1"/>
</dbReference>
<dbReference type="InParanoid" id="A0A2P5F360"/>
<dbReference type="Proteomes" id="UP000237000">
    <property type="component" value="Unassembled WGS sequence"/>
</dbReference>
<proteinExistence type="predicted"/>
<dbReference type="InterPro" id="IPR032795">
    <property type="entry name" value="DUF3741-assoc"/>
</dbReference>
<dbReference type="OrthoDB" id="1670627at2759"/>